<evidence type="ECO:0000313" key="2">
    <source>
        <dbReference type="Proteomes" id="UP000887013"/>
    </source>
</evidence>
<protein>
    <submittedName>
        <fullName evidence="1">Uncharacterized protein</fullName>
    </submittedName>
</protein>
<evidence type="ECO:0000313" key="1">
    <source>
        <dbReference type="EMBL" id="GFT04025.1"/>
    </source>
</evidence>
<organism evidence="1 2">
    <name type="scientific">Nephila pilipes</name>
    <name type="common">Giant wood spider</name>
    <name type="synonym">Nephila maculata</name>
    <dbReference type="NCBI Taxonomy" id="299642"/>
    <lineage>
        <taxon>Eukaryota</taxon>
        <taxon>Metazoa</taxon>
        <taxon>Ecdysozoa</taxon>
        <taxon>Arthropoda</taxon>
        <taxon>Chelicerata</taxon>
        <taxon>Arachnida</taxon>
        <taxon>Araneae</taxon>
        <taxon>Araneomorphae</taxon>
        <taxon>Entelegynae</taxon>
        <taxon>Araneoidea</taxon>
        <taxon>Nephilidae</taxon>
        <taxon>Nephila</taxon>
    </lineage>
</organism>
<gene>
    <name evidence="1" type="ORF">NPIL_386711</name>
</gene>
<reference evidence="1" key="1">
    <citation type="submission" date="2020-08" db="EMBL/GenBank/DDBJ databases">
        <title>Multicomponent nature underlies the extraordinary mechanical properties of spider dragline silk.</title>
        <authorList>
            <person name="Kono N."/>
            <person name="Nakamura H."/>
            <person name="Mori M."/>
            <person name="Yoshida Y."/>
            <person name="Ohtoshi R."/>
            <person name="Malay A.D."/>
            <person name="Moran D.A.P."/>
            <person name="Tomita M."/>
            <person name="Numata K."/>
            <person name="Arakawa K."/>
        </authorList>
    </citation>
    <scope>NUCLEOTIDE SEQUENCE</scope>
</reference>
<keyword evidence="2" id="KW-1185">Reference proteome</keyword>
<proteinExistence type="predicted"/>
<comment type="caution">
    <text evidence="1">The sequence shown here is derived from an EMBL/GenBank/DDBJ whole genome shotgun (WGS) entry which is preliminary data.</text>
</comment>
<sequence length="140" mass="15866">MNSVLVRTQRKDRCNLILRDLVQEDARDIEEHYSIPNTYTPVGLSPTLPCGWGRLLRGSLDILCELGLSRDLSNWMDFGVQAIGDRVVDFSVKESVIGIQELVSFGDFDRTSSNLDWIIERILMYGRMNFIKNIGIANAS</sequence>
<dbReference type="AlphaFoldDB" id="A0A8X6NBD1"/>
<dbReference type="EMBL" id="BMAW01056048">
    <property type="protein sequence ID" value="GFT04025.1"/>
    <property type="molecule type" value="Genomic_DNA"/>
</dbReference>
<accession>A0A8X6NBD1</accession>
<name>A0A8X6NBD1_NEPPI</name>
<dbReference type="Proteomes" id="UP000887013">
    <property type="component" value="Unassembled WGS sequence"/>
</dbReference>